<gene>
    <name evidence="2" type="ORF">Plec18167_005145</name>
</gene>
<evidence type="ECO:0000313" key="2">
    <source>
        <dbReference type="EMBL" id="KAL1876737.1"/>
    </source>
</evidence>
<protein>
    <submittedName>
        <fullName evidence="2">Uncharacterized protein</fullName>
    </submittedName>
</protein>
<keyword evidence="3" id="KW-1185">Reference proteome</keyword>
<feature type="region of interest" description="Disordered" evidence="1">
    <location>
        <begin position="1"/>
        <end position="136"/>
    </location>
</feature>
<accession>A0ABR3XL87</accession>
<dbReference type="Proteomes" id="UP001583193">
    <property type="component" value="Unassembled WGS sequence"/>
</dbReference>
<evidence type="ECO:0000256" key="1">
    <source>
        <dbReference type="SAM" id="MobiDB-lite"/>
    </source>
</evidence>
<organism evidence="2 3">
    <name type="scientific">Paecilomyces lecythidis</name>
    <dbReference type="NCBI Taxonomy" id="3004212"/>
    <lineage>
        <taxon>Eukaryota</taxon>
        <taxon>Fungi</taxon>
        <taxon>Dikarya</taxon>
        <taxon>Ascomycota</taxon>
        <taxon>Pezizomycotina</taxon>
        <taxon>Eurotiomycetes</taxon>
        <taxon>Eurotiomycetidae</taxon>
        <taxon>Eurotiales</taxon>
        <taxon>Thermoascaceae</taxon>
        <taxon>Paecilomyces</taxon>
    </lineage>
</organism>
<reference evidence="2 3" key="1">
    <citation type="journal article" date="2024" name="IMA Fungus">
        <title>IMA Genome - F19 : A genome assembly and annotation guide to empower mycologists, including annotated draft genome sequences of Ceratocystis pirilliformis, Diaporthe australafricana, Fusarium ophioides, Paecilomyces lecythidis, and Sporothrix stenoceras.</title>
        <authorList>
            <person name="Aylward J."/>
            <person name="Wilson A.M."/>
            <person name="Visagie C.M."/>
            <person name="Spraker J."/>
            <person name="Barnes I."/>
            <person name="Buitendag C."/>
            <person name="Ceriani C."/>
            <person name="Del Mar Angel L."/>
            <person name="du Plessis D."/>
            <person name="Fuchs T."/>
            <person name="Gasser K."/>
            <person name="Kramer D."/>
            <person name="Li W."/>
            <person name="Munsamy K."/>
            <person name="Piso A."/>
            <person name="Price J.L."/>
            <person name="Sonnekus B."/>
            <person name="Thomas C."/>
            <person name="van der Nest A."/>
            <person name="van Dijk A."/>
            <person name="van Heerden A."/>
            <person name="van Vuuren N."/>
            <person name="Yilmaz N."/>
            <person name="Duong T.A."/>
            <person name="van der Merwe N.A."/>
            <person name="Wingfield M.J."/>
            <person name="Wingfield B.D."/>
        </authorList>
    </citation>
    <scope>NUCLEOTIDE SEQUENCE [LARGE SCALE GENOMIC DNA]</scope>
    <source>
        <strain evidence="2 3">CMW 18167</strain>
    </source>
</reference>
<feature type="compositionally biased region" description="Basic and acidic residues" evidence="1">
    <location>
        <begin position="34"/>
        <end position="51"/>
    </location>
</feature>
<proteinExistence type="predicted"/>
<feature type="compositionally biased region" description="Acidic residues" evidence="1">
    <location>
        <begin position="127"/>
        <end position="136"/>
    </location>
</feature>
<dbReference type="EMBL" id="JAVDPF010000015">
    <property type="protein sequence ID" value="KAL1876737.1"/>
    <property type="molecule type" value="Genomic_DNA"/>
</dbReference>
<feature type="compositionally biased region" description="Basic and acidic residues" evidence="1">
    <location>
        <begin position="78"/>
        <end position="87"/>
    </location>
</feature>
<evidence type="ECO:0000313" key="3">
    <source>
        <dbReference type="Proteomes" id="UP001583193"/>
    </source>
</evidence>
<comment type="caution">
    <text evidence="2">The sequence shown here is derived from an EMBL/GenBank/DDBJ whole genome shotgun (WGS) entry which is preliminary data.</text>
</comment>
<name>A0ABR3XL87_9EURO</name>
<sequence>MPLIAVTDIMDKERQDKARQENSSSAVEPIGGTDESHTSDPDSKQTRKDDGPAPVFHSQLSKKLERLSATERVTGSPHPEHHVEDITKAQTSAFDASAQQDSTGSDLTGTQLPHRPKAHSHTRENTSIDEPDVLLG</sequence>
<feature type="compositionally biased region" description="Basic and acidic residues" evidence="1">
    <location>
        <begin position="9"/>
        <end position="20"/>
    </location>
</feature>
<feature type="compositionally biased region" description="Polar residues" evidence="1">
    <location>
        <begin position="88"/>
        <end position="111"/>
    </location>
</feature>